<feature type="binding site" evidence="3">
    <location>
        <begin position="126"/>
        <end position="128"/>
    </location>
    <ligand>
        <name>(6S)-5,6,7,8-tetrahydrofolate</name>
        <dbReference type="ChEBI" id="CHEBI:57453"/>
    </ligand>
</feature>
<sequence>MDKPNLKKQDPELYNILEKEEFKQQNKLSMIASENFTSKAVREAVGSVFMNKYSEGYPGKRYYEGNYNIDELENLAISRTKELFELPEDWEVNVQPLSGSPANLAVYIGLLKPGDKIMGMYLPDGGHLSHGWSYSPKSEEAEFVPNAMFYQGGSRKVNVTSKFFEAVQYKTNPETQMFDYEEIEKIALEQKPKLIITGGTAYPREIDYKRMKAIAEKVDAYYLADVAHEAGLIAGKANKSPVGIADVVTFTTHKTLRCNRGAMILARTDLMKKINRAIFPGLQGGPHNHSIAGITVGLKEALSPEFQEYAAQIVKNAQKLAESLMEFNFQMVTGGTDKHLLLINLSNKPILGKKFARALDYAGIITNYNTMPGETRPPADPSALRIGTPWITTRGMKETEMVQIANWMNSVMEEVGKWADLDFDIFEENVKKSELISNIAKDVEKLCTEFPLDI</sequence>
<evidence type="ECO:0000256" key="1">
    <source>
        <dbReference type="ARBA" id="ARBA00001933"/>
    </source>
</evidence>
<dbReference type="GO" id="GO:0030170">
    <property type="term" value="F:pyridoxal phosphate binding"/>
    <property type="evidence" value="ECO:0007669"/>
    <property type="project" value="UniProtKB-UniRule"/>
</dbReference>
<keyword evidence="3" id="KW-0808">Transferase</keyword>
<dbReference type="Gene3D" id="3.90.1150.10">
    <property type="entry name" value="Aspartate Aminotransferase, domain 1"/>
    <property type="match status" value="1"/>
</dbReference>
<comment type="function">
    <text evidence="3">Catalyzes the reversible interconversion of serine and glycine with tetrahydrofolate (THF) serving as the one-carbon carrier. This reaction serves as the major source of one-carbon groups required for the biosynthesis of purines, thymidylate, methionine, and other important biomolecules. Also exhibits THF-independent aldolase activity toward beta-hydroxyamino acids, producing glycine and aldehydes, via a retro-aldol mechanism.</text>
</comment>
<feature type="modified residue" description="N6-(pyridoxal phosphate)lysine" evidence="3 4">
    <location>
        <position position="254"/>
    </location>
</feature>
<evidence type="ECO:0000313" key="7">
    <source>
        <dbReference type="Proteomes" id="UP000783287"/>
    </source>
</evidence>
<keyword evidence="2 3" id="KW-0663">Pyridoxal phosphate</keyword>
<comment type="catalytic activity">
    <reaction evidence="3">
        <text>(6R)-5,10-methylene-5,6,7,8-tetrahydrofolate + glycine + H2O = (6S)-5,6,7,8-tetrahydrofolate + L-serine</text>
        <dbReference type="Rhea" id="RHEA:15481"/>
        <dbReference type="ChEBI" id="CHEBI:15377"/>
        <dbReference type="ChEBI" id="CHEBI:15636"/>
        <dbReference type="ChEBI" id="CHEBI:33384"/>
        <dbReference type="ChEBI" id="CHEBI:57305"/>
        <dbReference type="ChEBI" id="CHEBI:57453"/>
        <dbReference type="EC" id="2.1.2.1"/>
    </reaction>
</comment>
<dbReference type="GO" id="GO:0019264">
    <property type="term" value="P:glycine biosynthetic process from serine"/>
    <property type="evidence" value="ECO:0007669"/>
    <property type="project" value="UniProtKB-UniRule"/>
</dbReference>
<dbReference type="HAMAP" id="MF_00051">
    <property type="entry name" value="SHMT"/>
    <property type="match status" value="1"/>
</dbReference>
<dbReference type="GO" id="GO:0004372">
    <property type="term" value="F:glycine hydroxymethyltransferase activity"/>
    <property type="evidence" value="ECO:0007669"/>
    <property type="project" value="UniProtKB-UniRule"/>
</dbReference>
<feature type="site" description="Plays an important role in substrate specificity" evidence="3">
    <location>
        <position position="253"/>
    </location>
</feature>
<feature type="domain" description="Serine hydroxymethyltransferase-like" evidence="5">
    <location>
        <begin position="6"/>
        <end position="408"/>
    </location>
</feature>
<name>A0A955L5H4_9BACT</name>
<comment type="cofactor">
    <cofactor evidence="1 3 4">
        <name>pyridoxal 5'-phosphate</name>
        <dbReference type="ChEBI" id="CHEBI:597326"/>
    </cofactor>
</comment>
<dbReference type="CDD" id="cd00378">
    <property type="entry name" value="SHMT"/>
    <property type="match status" value="1"/>
</dbReference>
<dbReference type="InterPro" id="IPR001085">
    <property type="entry name" value="Ser_HO-MeTrfase"/>
</dbReference>
<reference evidence="6" key="2">
    <citation type="journal article" date="2021" name="Microbiome">
        <title>Successional dynamics and alternative stable states in a saline activated sludge microbial community over 9 years.</title>
        <authorList>
            <person name="Wang Y."/>
            <person name="Ye J."/>
            <person name="Ju F."/>
            <person name="Liu L."/>
            <person name="Boyd J.A."/>
            <person name="Deng Y."/>
            <person name="Parks D.H."/>
            <person name="Jiang X."/>
            <person name="Yin X."/>
            <person name="Woodcroft B.J."/>
            <person name="Tyson G.W."/>
            <person name="Hugenholtz P."/>
            <person name="Polz M.F."/>
            <person name="Zhang T."/>
        </authorList>
    </citation>
    <scope>NUCLEOTIDE SEQUENCE</scope>
    <source>
        <strain evidence="6">HKST-UBA14</strain>
    </source>
</reference>
<comment type="caution">
    <text evidence="3">Lacks conserved residue(s) required for the propagation of feature annotation.</text>
</comment>
<keyword evidence="3" id="KW-0554">One-carbon metabolism</keyword>
<dbReference type="PANTHER" id="PTHR11680">
    <property type="entry name" value="SERINE HYDROXYMETHYLTRANSFERASE"/>
    <property type="match status" value="1"/>
</dbReference>
<proteinExistence type="inferred from homology"/>
<comment type="similarity">
    <text evidence="3">Belongs to the SHMT family.</text>
</comment>
<evidence type="ECO:0000256" key="4">
    <source>
        <dbReference type="PIRSR" id="PIRSR000412-50"/>
    </source>
</evidence>
<dbReference type="SUPFAM" id="SSF53383">
    <property type="entry name" value="PLP-dependent transferases"/>
    <property type="match status" value="1"/>
</dbReference>
<comment type="subcellular location">
    <subcellularLocation>
        <location evidence="3">Cytoplasm</location>
    </subcellularLocation>
</comment>
<dbReference type="EMBL" id="JAGQLK010000019">
    <property type="protein sequence ID" value="MCA9383013.1"/>
    <property type="molecule type" value="Genomic_DNA"/>
</dbReference>
<dbReference type="PANTHER" id="PTHR11680:SF35">
    <property type="entry name" value="SERINE HYDROXYMETHYLTRANSFERASE 1"/>
    <property type="match status" value="1"/>
</dbReference>
<keyword evidence="3" id="KW-0963">Cytoplasm</keyword>
<reference evidence="6" key="1">
    <citation type="submission" date="2020-04" db="EMBL/GenBank/DDBJ databases">
        <authorList>
            <person name="Zhang T."/>
        </authorList>
    </citation>
    <scope>NUCLEOTIDE SEQUENCE</scope>
    <source>
        <strain evidence="6">HKST-UBA14</strain>
    </source>
</reference>
<evidence type="ECO:0000259" key="5">
    <source>
        <dbReference type="Pfam" id="PF00464"/>
    </source>
</evidence>
<organism evidence="6 7">
    <name type="scientific">Candidatus Dojkabacteria bacterium</name>
    <dbReference type="NCBI Taxonomy" id="2099670"/>
    <lineage>
        <taxon>Bacteria</taxon>
        <taxon>Candidatus Dojkabacteria</taxon>
    </lineage>
</organism>
<dbReference type="GO" id="GO:0005737">
    <property type="term" value="C:cytoplasm"/>
    <property type="evidence" value="ECO:0007669"/>
    <property type="project" value="UniProtKB-SubCell"/>
</dbReference>
<dbReference type="PIRSF" id="PIRSF000412">
    <property type="entry name" value="SHMT"/>
    <property type="match status" value="1"/>
</dbReference>
<comment type="pathway">
    <text evidence="3">One-carbon metabolism; tetrahydrofolate interconversion.</text>
</comment>
<dbReference type="InterPro" id="IPR015422">
    <property type="entry name" value="PyrdxlP-dep_Trfase_small"/>
</dbReference>
<comment type="caution">
    <text evidence="6">The sequence shown here is derived from an EMBL/GenBank/DDBJ whole genome shotgun (WGS) entry which is preliminary data.</text>
</comment>
<keyword evidence="3" id="KW-0028">Amino-acid biosynthesis</keyword>
<gene>
    <name evidence="3" type="primary">glyA</name>
    <name evidence="6" type="ORF">KC909_01485</name>
</gene>
<comment type="pathway">
    <text evidence="3">Amino-acid biosynthesis; glycine biosynthesis; glycine from L-serine: step 1/1.</text>
</comment>
<dbReference type="InterPro" id="IPR049943">
    <property type="entry name" value="Ser_HO-MeTrfase-like"/>
</dbReference>
<evidence type="ECO:0000256" key="2">
    <source>
        <dbReference type="ARBA" id="ARBA00022898"/>
    </source>
</evidence>
<dbReference type="Proteomes" id="UP000783287">
    <property type="component" value="Unassembled WGS sequence"/>
</dbReference>
<dbReference type="Pfam" id="PF00464">
    <property type="entry name" value="SHMT"/>
    <property type="match status" value="1"/>
</dbReference>
<dbReference type="InterPro" id="IPR039429">
    <property type="entry name" value="SHMT-like_dom"/>
</dbReference>
<dbReference type="InterPro" id="IPR015421">
    <property type="entry name" value="PyrdxlP-dep_Trfase_major"/>
</dbReference>
<dbReference type="AlphaFoldDB" id="A0A955L5H4"/>
<dbReference type="NCBIfam" id="NF000586">
    <property type="entry name" value="PRK00011.1"/>
    <property type="match status" value="1"/>
</dbReference>
<evidence type="ECO:0000313" key="6">
    <source>
        <dbReference type="EMBL" id="MCA9383013.1"/>
    </source>
</evidence>
<dbReference type="EC" id="2.1.2.1" evidence="3"/>
<comment type="subunit">
    <text evidence="3">Homodimer.</text>
</comment>
<feature type="binding site" evidence="3">
    <location>
        <position position="122"/>
    </location>
    <ligand>
        <name>(6S)-5,6,7,8-tetrahydrofolate</name>
        <dbReference type="ChEBI" id="CHEBI:57453"/>
    </ligand>
</feature>
<dbReference type="Gene3D" id="3.40.640.10">
    <property type="entry name" value="Type I PLP-dependent aspartate aminotransferase-like (Major domain)"/>
    <property type="match status" value="1"/>
</dbReference>
<accession>A0A955L5H4</accession>
<dbReference type="InterPro" id="IPR015424">
    <property type="entry name" value="PyrdxlP-dep_Trfase"/>
</dbReference>
<dbReference type="GO" id="GO:0035999">
    <property type="term" value="P:tetrahydrofolate interconversion"/>
    <property type="evidence" value="ECO:0007669"/>
    <property type="project" value="UniProtKB-UniRule"/>
</dbReference>
<protein>
    <recommendedName>
        <fullName evidence="3">Serine hydroxymethyltransferase</fullName>
        <shortName evidence="3">SHMT</shortName>
        <shortName evidence="3">Serine methylase</shortName>
        <ecNumber evidence="3">2.1.2.1</ecNumber>
    </recommendedName>
</protein>
<evidence type="ECO:0000256" key="3">
    <source>
        <dbReference type="HAMAP-Rule" id="MF_00051"/>
    </source>
</evidence>